<evidence type="ECO:0000256" key="1">
    <source>
        <dbReference type="ARBA" id="ARBA00004651"/>
    </source>
</evidence>
<sequence length="480" mass="52846">MEPPRWPPPWDGSGPGGRSRREKTGTGPCLAPCARGWCIKGSGSPSIAQGCRACPVQQGPRSRAPKTRAGSGEGRSPPLPRDAPRKAKTSSGSGQGQSRGLSRPWNPSSFPGQRGHGFEWRMNVTKSYDDYDPNSYSNFIAPDFDITETNLPPFQLSPIQWASLVLYSLIFLLGVPGNVAVIWVTGFGMKQTVNTVWFLNLAVADLLCCLALPFLAVPIARDQQWELGDFTCKLIPSLTILNMFASILLLVAISVDRCALVTQPVWCQNHRTTKLAWGLSGVAWLLALLMTIPSFIFRRIHSTPFSKKVTCGVDYVQLTDQAVEVFVAAFRFVAGFLIPFVVIATCYGLVLARVQRSRFTRSRKAIRVILVVIVSFFVCWLPYHVVGLILATHQPTTSLFQSTNSSDPLIVGLAYVNSCINPIIYVIMGQDFKDKFQRSLKTILRNVMNEDSLVSRGDSKAKTRSTLETKSSAEDRSIGV</sequence>
<keyword evidence="6 12" id="KW-0297">G-protein coupled receptor</keyword>
<evidence type="ECO:0000256" key="6">
    <source>
        <dbReference type="ARBA" id="ARBA00023040"/>
    </source>
</evidence>
<keyword evidence="10 12" id="KW-0807">Transducer</keyword>
<dbReference type="GO" id="GO:0007204">
    <property type="term" value="P:positive regulation of cytosolic calcium ion concentration"/>
    <property type="evidence" value="ECO:0007669"/>
    <property type="project" value="TreeGrafter"/>
</dbReference>
<evidence type="ECO:0000256" key="12">
    <source>
        <dbReference type="RuleBase" id="RU000688"/>
    </source>
</evidence>
<dbReference type="Gene3D" id="1.20.1070.10">
    <property type="entry name" value="Rhodopsin 7-helix transmembrane proteins"/>
    <property type="match status" value="1"/>
</dbReference>
<evidence type="ECO:0000313" key="16">
    <source>
        <dbReference type="Ensembl" id="ENSPCEP00000025379.1"/>
    </source>
</evidence>
<reference evidence="16" key="1">
    <citation type="submission" date="2025-08" db="UniProtKB">
        <authorList>
            <consortium name="Ensembl"/>
        </authorList>
    </citation>
    <scope>IDENTIFICATION</scope>
</reference>
<keyword evidence="17" id="KW-1185">Reference proteome</keyword>
<evidence type="ECO:0000256" key="9">
    <source>
        <dbReference type="ARBA" id="ARBA00023170"/>
    </source>
</evidence>
<dbReference type="PROSITE" id="PS50262">
    <property type="entry name" value="G_PROTEIN_RECEP_F1_2"/>
    <property type="match status" value="1"/>
</dbReference>
<dbReference type="AlphaFoldDB" id="A0A8C8SY24"/>
<comment type="similarity">
    <text evidence="11">Belongs to the chemokine-like receptor (CMKLR) family.</text>
</comment>
<dbReference type="GO" id="GO:0006954">
    <property type="term" value="P:inflammatory response"/>
    <property type="evidence" value="ECO:0007669"/>
    <property type="project" value="TreeGrafter"/>
</dbReference>
<dbReference type="InterPro" id="IPR017452">
    <property type="entry name" value="GPCR_Rhodpsn_7TM"/>
</dbReference>
<protein>
    <recommendedName>
        <fullName evidence="15">G-protein coupled receptors family 1 profile domain-containing protein</fullName>
    </recommendedName>
</protein>
<keyword evidence="8" id="KW-1015">Disulfide bond</keyword>
<dbReference type="SUPFAM" id="SSF81321">
    <property type="entry name" value="Family A G protein-coupled receptor-like"/>
    <property type="match status" value="1"/>
</dbReference>
<feature type="transmembrane region" description="Helical" evidence="14">
    <location>
        <begin position="328"/>
        <end position="354"/>
    </location>
</feature>
<dbReference type="InterPro" id="IPR000276">
    <property type="entry name" value="GPCR_Rhodpsn"/>
</dbReference>
<evidence type="ECO:0000256" key="2">
    <source>
        <dbReference type="ARBA" id="ARBA00022475"/>
    </source>
</evidence>
<accession>A0A8C8SY24</accession>
<feature type="transmembrane region" description="Helical" evidence="14">
    <location>
        <begin position="409"/>
        <end position="428"/>
    </location>
</feature>
<evidence type="ECO:0000256" key="8">
    <source>
        <dbReference type="ARBA" id="ARBA00023157"/>
    </source>
</evidence>
<feature type="domain" description="G-protein coupled receptors family 1 profile" evidence="15">
    <location>
        <begin position="177"/>
        <end position="425"/>
    </location>
</feature>
<evidence type="ECO:0000256" key="5">
    <source>
        <dbReference type="ARBA" id="ARBA00022989"/>
    </source>
</evidence>
<feature type="region of interest" description="Disordered" evidence="13">
    <location>
        <begin position="455"/>
        <end position="480"/>
    </location>
</feature>
<feature type="transmembrane region" description="Helical" evidence="14">
    <location>
        <begin position="235"/>
        <end position="255"/>
    </location>
</feature>
<dbReference type="PANTHER" id="PTHR24225">
    <property type="entry name" value="CHEMOTACTIC RECEPTOR"/>
    <property type="match status" value="1"/>
</dbReference>
<dbReference type="GO" id="GO:0004878">
    <property type="term" value="F:complement component C5a receptor activity"/>
    <property type="evidence" value="ECO:0007669"/>
    <property type="project" value="TreeGrafter"/>
</dbReference>
<keyword evidence="9 12" id="KW-0675">Receptor</keyword>
<feature type="transmembrane region" description="Helical" evidence="14">
    <location>
        <begin position="275"/>
        <end position="297"/>
    </location>
</feature>
<keyword evidence="4 12" id="KW-0812">Transmembrane</keyword>
<dbReference type="PANTHER" id="PTHR24225:SF29">
    <property type="entry name" value="C5A ANAPHYLATOXIN CHEMOTACTIC RECEPTOR 1"/>
    <property type="match status" value="1"/>
</dbReference>
<evidence type="ECO:0000256" key="14">
    <source>
        <dbReference type="SAM" id="Phobius"/>
    </source>
</evidence>
<evidence type="ECO:0000313" key="17">
    <source>
        <dbReference type="Proteomes" id="UP000694393"/>
    </source>
</evidence>
<comment type="subcellular location">
    <subcellularLocation>
        <location evidence="1">Cell membrane</location>
        <topology evidence="1">Multi-pass membrane protein</topology>
    </subcellularLocation>
</comment>
<organism evidence="16 17">
    <name type="scientific">Pelusios castaneus</name>
    <name type="common">West African mud turtle</name>
    <dbReference type="NCBI Taxonomy" id="367368"/>
    <lineage>
        <taxon>Eukaryota</taxon>
        <taxon>Metazoa</taxon>
        <taxon>Chordata</taxon>
        <taxon>Craniata</taxon>
        <taxon>Vertebrata</taxon>
        <taxon>Euteleostomi</taxon>
        <taxon>Archelosauria</taxon>
        <taxon>Testudinata</taxon>
        <taxon>Testudines</taxon>
        <taxon>Pleurodira</taxon>
        <taxon>Pelomedusidae</taxon>
        <taxon>Pelusios</taxon>
    </lineage>
</organism>
<evidence type="ECO:0000256" key="11">
    <source>
        <dbReference type="ARBA" id="ARBA00025736"/>
    </source>
</evidence>
<proteinExistence type="inferred from homology"/>
<evidence type="ECO:0000256" key="3">
    <source>
        <dbReference type="ARBA" id="ARBA00022500"/>
    </source>
</evidence>
<dbReference type="GO" id="GO:0007200">
    <property type="term" value="P:phospholipase C-activating G protein-coupled receptor signaling pathway"/>
    <property type="evidence" value="ECO:0007669"/>
    <property type="project" value="TreeGrafter"/>
</dbReference>
<feature type="transmembrane region" description="Helical" evidence="14">
    <location>
        <begin position="196"/>
        <end position="215"/>
    </location>
</feature>
<keyword evidence="2" id="KW-1003">Cell membrane</keyword>
<name>A0A8C8SY24_9SAUR</name>
<keyword evidence="7 14" id="KW-0472">Membrane</keyword>
<evidence type="ECO:0000256" key="7">
    <source>
        <dbReference type="ARBA" id="ARBA00023136"/>
    </source>
</evidence>
<evidence type="ECO:0000256" key="10">
    <source>
        <dbReference type="ARBA" id="ARBA00023224"/>
    </source>
</evidence>
<dbReference type="CDD" id="cd15114">
    <property type="entry name" value="7tmA_C5aR"/>
    <property type="match status" value="1"/>
</dbReference>
<dbReference type="PRINTS" id="PR00526">
    <property type="entry name" value="FMETLEUPHER"/>
</dbReference>
<feature type="compositionally biased region" description="Pro residues" evidence="13">
    <location>
        <begin position="1"/>
        <end position="10"/>
    </location>
</feature>
<feature type="transmembrane region" description="Helical" evidence="14">
    <location>
        <begin position="366"/>
        <end position="389"/>
    </location>
</feature>
<feature type="compositionally biased region" description="Low complexity" evidence="13">
    <location>
        <begin position="90"/>
        <end position="103"/>
    </location>
</feature>
<evidence type="ECO:0000256" key="13">
    <source>
        <dbReference type="SAM" id="MobiDB-lite"/>
    </source>
</evidence>
<reference evidence="16" key="2">
    <citation type="submission" date="2025-09" db="UniProtKB">
        <authorList>
            <consortium name="Ensembl"/>
        </authorList>
    </citation>
    <scope>IDENTIFICATION</scope>
</reference>
<dbReference type="FunFam" id="1.20.1070.10:FF:000034">
    <property type="entry name" value="G-protein coupled receptor 1"/>
    <property type="match status" value="1"/>
</dbReference>
<dbReference type="Ensembl" id="ENSPCET00000026230.1">
    <property type="protein sequence ID" value="ENSPCEP00000025379.1"/>
    <property type="gene ID" value="ENSPCEG00000019144.1"/>
</dbReference>
<dbReference type="Proteomes" id="UP000694393">
    <property type="component" value="Unplaced"/>
</dbReference>
<dbReference type="InterPro" id="IPR000826">
    <property type="entry name" value="Formyl_rcpt-rel"/>
</dbReference>
<feature type="region of interest" description="Disordered" evidence="13">
    <location>
        <begin position="1"/>
        <end position="113"/>
    </location>
</feature>
<dbReference type="Pfam" id="PF00001">
    <property type="entry name" value="7tm_1"/>
    <property type="match status" value="1"/>
</dbReference>
<dbReference type="PROSITE" id="PS00237">
    <property type="entry name" value="G_PROTEIN_RECEP_F1_1"/>
    <property type="match status" value="1"/>
</dbReference>
<keyword evidence="5 14" id="KW-1133">Transmembrane helix</keyword>
<dbReference type="GO" id="GO:0006935">
    <property type="term" value="P:chemotaxis"/>
    <property type="evidence" value="ECO:0007669"/>
    <property type="project" value="UniProtKB-KW"/>
</dbReference>
<keyword evidence="3" id="KW-0145">Chemotaxis</keyword>
<feature type="transmembrane region" description="Helical" evidence="14">
    <location>
        <begin position="161"/>
        <end position="184"/>
    </location>
</feature>
<feature type="compositionally biased region" description="Basic and acidic residues" evidence="13">
    <location>
        <begin position="457"/>
        <end position="480"/>
    </location>
</feature>
<comment type="similarity">
    <text evidence="12">Belongs to the G-protein coupled receptor 1 family.</text>
</comment>
<dbReference type="GO" id="GO:0005886">
    <property type="term" value="C:plasma membrane"/>
    <property type="evidence" value="ECO:0007669"/>
    <property type="project" value="UniProtKB-SubCell"/>
</dbReference>
<dbReference type="PRINTS" id="PR00237">
    <property type="entry name" value="GPCRRHODOPSN"/>
</dbReference>
<evidence type="ECO:0000259" key="15">
    <source>
        <dbReference type="PROSITE" id="PS50262"/>
    </source>
</evidence>
<dbReference type="GO" id="GO:0004930">
    <property type="term" value="F:G protein-coupled receptor activity"/>
    <property type="evidence" value="ECO:0007669"/>
    <property type="project" value="UniProtKB-KW"/>
</dbReference>
<evidence type="ECO:0000256" key="4">
    <source>
        <dbReference type="ARBA" id="ARBA00022692"/>
    </source>
</evidence>